<dbReference type="VEuPathDB" id="FungiDB:Z520_12246"/>
<dbReference type="AlphaFoldDB" id="A0A0D2I402"/>
<accession>A0A0D2I402</accession>
<protein>
    <submittedName>
        <fullName evidence="2">Uncharacterized protein</fullName>
    </submittedName>
</protein>
<dbReference type="GeneID" id="27717992"/>
<gene>
    <name evidence="2" type="ORF">Z520_12246</name>
</gene>
<sequence>MDGRLPNQPNDLSWEVRLILQDLNTSLANGPPDSSVWKEYPLSQRLWIIINEHLTALAGPLQYGYFSRTETFVHQVPSPSHESLSQSFAQLVTRKLYRLCREQGVRTFAGRVVHAGPPDSKAGSNSCRDLHQPDIFFSHVVLPKYGVAVEITYAEKRDRLQELAEFYMLKSNRNTRLFINIDYDRGRTWKVTLRTWRRDYTDPIGLRLRSRVQELRGEDGTLVPGPPLRVCMLDFARQELVPPFLHGRDIELSVEELGSVIEEADASDSEETDSEQSDNDTSMSDDPADTGTEEVVESEWPFERPGLLPFP</sequence>
<dbReference type="RefSeq" id="XP_016626154.1">
    <property type="nucleotide sequence ID" value="XM_016782733.1"/>
</dbReference>
<dbReference type="EMBL" id="KN848112">
    <property type="protein sequence ID" value="KIX92031.1"/>
    <property type="molecule type" value="Genomic_DNA"/>
</dbReference>
<name>A0A0D2I402_9EURO</name>
<proteinExistence type="predicted"/>
<feature type="compositionally biased region" description="Acidic residues" evidence="1">
    <location>
        <begin position="262"/>
        <end position="278"/>
    </location>
</feature>
<evidence type="ECO:0000256" key="1">
    <source>
        <dbReference type="SAM" id="MobiDB-lite"/>
    </source>
</evidence>
<keyword evidence="3" id="KW-1185">Reference proteome</keyword>
<feature type="region of interest" description="Disordered" evidence="1">
    <location>
        <begin position="262"/>
        <end position="311"/>
    </location>
</feature>
<organism evidence="2 3">
    <name type="scientific">Fonsecaea multimorphosa CBS 102226</name>
    <dbReference type="NCBI Taxonomy" id="1442371"/>
    <lineage>
        <taxon>Eukaryota</taxon>
        <taxon>Fungi</taxon>
        <taxon>Dikarya</taxon>
        <taxon>Ascomycota</taxon>
        <taxon>Pezizomycotina</taxon>
        <taxon>Eurotiomycetes</taxon>
        <taxon>Chaetothyriomycetidae</taxon>
        <taxon>Chaetothyriales</taxon>
        <taxon>Herpotrichiellaceae</taxon>
        <taxon>Fonsecaea</taxon>
    </lineage>
</organism>
<dbReference type="STRING" id="1442371.A0A0D2I402"/>
<evidence type="ECO:0000313" key="2">
    <source>
        <dbReference type="EMBL" id="KIX92031.1"/>
    </source>
</evidence>
<evidence type="ECO:0000313" key="3">
    <source>
        <dbReference type="Proteomes" id="UP000053411"/>
    </source>
</evidence>
<reference evidence="2 3" key="1">
    <citation type="submission" date="2015-01" db="EMBL/GenBank/DDBJ databases">
        <title>The Genome Sequence of Fonsecaea multimorphosa CBS 102226.</title>
        <authorList>
            <consortium name="The Broad Institute Genomics Platform"/>
            <person name="Cuomo C."/>
            <person name="de Hoog S."/>
            <person name="Gorbushina A."/>
            <person name="Stielow B."/>
            <person name="Teixiera M."/>
            <person name="Abouelleil A."/>
            <person name="Chapman S.B."/>
            <person name="Priest M."/>
            <person name="Young S.K."/>
            <person name="Wortman J."/>
            <person name="Nusbaum C."/>
            <person name="Birren B."/>
        </authorList>
    </citation>
    <scope>NUCLEOTIDE SEQUENCE [LARGE SCALE GENOMIC DNA]</scope>
    <source>
        <strain evidence="2 3">CBS 102226</strain>
    </source>
</reference>
<dbReference type="OrthoDB" id="3485856at2759"/>
<feature type="compositionally biased region" description="Acidic residues" evidence="1">
    <location>
        <begin position="286"/>
        <end position="297"/>
    </location>
</feature>
<dbReference type="Proteomes" id="UP000053411">
    <property type="component" value="Unassembled WGS sequence"/>
</dbReference>